<comment type="caution">
    <text evidence="2">The sequence shown here is derived from an EMBL/GenBank/DDBJ whole genome shotgun (WGS) entry which is preliminary data.</text>
</comment>
<keyword evidence="3" id="KW-1185">Reference proteome</keyword>
<dbReference type="InterPro" id="IPR050235">
    <property type="entry name" value="CK1_Ser-Thr_kinase"/>
</dbReference>
<dbReference type="InterPro" id="IPR011009">
    <property type="entry name" value="Kinase-like_dom_sf"/>
</dbReference>
<evidence type="ECO:0000313" key="3">
    <source>
        <dbReference type="Proteomes" id="UP000518752"/>
    </source>
</evidence>
<dbReference type="Gene3D" id="1.10.510.10">
    <property type="entry name" value="Transferase(Phosphotransferase) domain 1"/>
    <property type="match status" value="1"/>
</dbReference>
<dbReference type="SUPFAM" id="SSF56112">
    <property type="entry name" value="Protein kinase-like (PK-like)"/>
    <property type="match status" value="1"/>
</dbReference>
<dbReference type="Gene3D" id="3.30.200.20">
    <property type="entry name" value="Phosphorylase Kinase, domain 1"/>
    <property type="match status" value="1"/>
</dbReference>
<sequence>MSYELAPLGQAFLGKGSFSQVYKATEISTAKFVALKKSRASKKLQRTLLQYEARLLQLLQGHRSIPFVYAYGHLHFEYLAMELLGPSLADKQQENCTMDLSPRDDLESLAYIALYLLRGSLPWKPRPRLEDQIQSHEIVRLLKLGCSAEELSSEFPPEFCDLLTNSRSLKFGQLPDYTRIRDTFADLAKRKGFPITGPLDWRTHPGPTYTSVDEPEVSVSDEDMPGDDEDSNSSFKNSYFAWDIDQWDDRQGERDKDLTLPENQITPKQFGSILPITEVLDKSI</sequence>
<dbReference type="OrthoDB" id="5579860at2759"/>
<dbReference type="AlphaFoldDB" id="A0A8H5HJC8"/>
<gene>
    <name evidence="2" type="ORF">D9757_007478</name>
</gene>
<dbReference type="Proteomes" id="UP000518752">
    <property type="component" value="Unassembled WGS sequence"/>
</dbReference>
<organism evidence="2 3">
    <name type="scientific">Collybiopsis confluens</name>
    <dbReference type="NCBI Taxonomy" id="2823264"/>
    <lineage>
        <taxon>Eukaryota</taxon>
        <taxon>Fungi</taxon>
        <taxon>Dikarya</taxon>
        <taxon>Basidiomycota</taxon>
        <taxon>Agaricomycotina</taxon>
        <taxon>Agaricomycetes</taxon>
        <taxon>Agaricomycetidae</taxon>
        <taxon>Agaricales</taxon>
        <taxon>Marasmiineae</taxon>
        <taxon>Omphalotaceae</taxon>
        <taxon>Collybiopsis</taxon>
    </lineage>
</organism>
<evidence type="ECO:0008006" key="4">
    <source>
        <dbReference type="Google" id="ProtNLM"/>
    </source>
</evidence>
<dbReference type="EMBL" id="JAACJN010000042">
    <property type="protein sequence ID" value="KAF5384586.1"/>
    <property type="molecule type" value="Genomic_DNA"/>
</dbReference>
<feature type="compositionally biased region" description="Acidic residues" evidence="1">
    <location>
        <begin position="213"/>
        <end position="231"/>
    </location>
</feature>
<proteinExistence type="predicted"/>
<feature type="region of interest" description="Disordered" evidence="1">
    <location>
        <begin position="202"/>
        <end position="235"/>
    </location>
</feature>
<name>A0A8H5HJC8_9AGAR</name>
<accession>A0A8H5HJC8</accession>
<protein>
    <recommendedName>
        <fullName evidence="4">Protein kinase domain-containing protein</fullName>
    </recommendedName>
</protein>
<dbReference type="PANTHER" id="PTHR11909">
    <property type="entry name" value="CASEIN KINASE-RELATED"/>
    <property type="match status" value="1"/>
</dbReference>
<reference evidence="2 3" key="1">
    <citation type="journal article" date="2020" name="ISME J.">
        <title>Uncovering the hidden diversity of litter-decomposition mechanisms in mushroom-forming fungi.</title>
        <authorList>
            <person name="Floudas D."/>
            <person name="Bentzer J."/>
            <person name="Ahren D."/>
            <person name="Johansson T."/>
            <person name="Persson P."/>
            <person name="Tunlid A."/>
        </authorList>
    </citation>
    <scope>NUCLEOTIDE SEQUENCE [LARGE SCALE GENOMIC DNA]</scope>
    <source>
        <strain evidence="2 3">CBS 406.79</strain>
    </source>
</reference>
<evidence type="ECO:0000313" key="2">
    <source>
        <dbReference type="EMBL" id="KAF5384586.1"/>
    </source>
</evidence>
<evidence type="ECO:0000256" key="1">
    <source>
        <dbReference type="SAM" id="MobiDB-lite"/>
    </source>
</evidence>